<protein>
    <recommendedName>
        <fullName evidence="3">Lipoprotein</fullName>
    </recommendedName>
</protein>
<dbReference type="Proteomes" id="UP000077363">
    <property type="component" value="Chromosome"/>
</dbReference>
<evidence type="ECO:0000313" key="2">
    <source>
        <dbReference type="Proteomes" id="UP000077363"/>
    </source>
</evidence>
<dbReference type="STRING" id="1182568.SU48_08810"/>
<name>A0A172TA17_9DEIO</name>
<dbReference type="PROSITE" id="PS51257">
    <property type="entry name" value="PROKAR_LIPOPROTEIN"/>
    <property type="match status" value="1"/>
</dbReference>
<evidence type="ECO:0008006" key="3">
    <source>
        <dbReference type="Google" id="ProtNLM"/>
    </source>
</evidence>
<organism evidence="1 2">
    <name type="scientific">Deinococcus puniceus</name>
    <dbReference type="NCBI Taxonomy" id="1182568"/>
    <lineage>
        <taxon>Bacteria</taxon>
        <taxon>Thermotogati</taxon>
        <taxon>Deinococcota</taxon>
        <taxon>Deinococci</taxon>
        <taxon>Deinococcales</taxon>
        <taxon>Deinococcaceae</taxon>
        <taxon>Deinococcus</taxon>
    </lineage>
</organism>
<sequence length="174" mass="19373">MRLNRLLLLAPFLTACGLIPLPEQTGNDFHVVNDLGPLKASQVAYLNSNQLEYLKIPKLSYRDVTFEAAATYRGGSTQLRVQLFALNRSPNCPFVEAKQEGYGGAYLCDGTGDGQYLTELLLNPDKPLPIVLKNPILDQAVREGTLYLGARILEGQLDFGERVEFTNIRFRGRL</sequence>
<reference evidence="1 2" key="1">
    <citation type="submission" date="2015-01" db="EMBL/GenBank/DDBJ databases">
        <title>Deinococcus puniceus/DY1/ whole genome sequencing.</title>
        <authorList>
            <person name="Kim M.K."/>
            <person name="Srinivasan S."/>
            <person name="Lee J.-J."/>
        </authorList>
    </citation>
    <scope>NUCLEOTIDE SEQUENCE [LARGE SCALE GENOMIC DNA]</scope>
    <source>
        <strain evidence="1 2">DY1</strain>
    </source>
</reference>
<gene>
    <name evidence="1" type="ORF">SU48_08810</name>
</gene>
<proteinExistence type="predicted"/>
<dbReference type="RefSeq" id="WP_064014928.1">
    <property type="nucleotide sequence ID" value="NZ_CP011387.1"/>
</dbReference>
<dbReference type="EMBL" id="CP011387">
    <property type="protein sequence ID" value="ANE43860.1"/>
    <property type="molecule type" value="Genomic_DNA"/>
</dbReference>
<keyword evidence="2" id="KW-1185">Reference proteome</keyword>
<accession>A0A172TA17</accession>
<dbReference type="KEGG" id="dpu:SU48_08810"/>
<evidence type="ECO:0000313" key="1">
    <source>
        <dbReference type="EMBL" id="ANE43860.1"/>
    </source>
</evidence>
<dbReference type="PATRIC" id="fig|1182568.3.peg.1834"/>
<dbReference type="AlphaFoldDB" id="A0A172TA17"/>
<dbReference type="OrthoDB" id="67371at2"/>